<name>A0A1I3MUG7_9FLAO</name>
<protein>
    <submittedName>
        <fullName evidence="2">Uncharacterized protein</fullName>
    </submittedName>
</protein>
<sequence length="404" mass="46166">MINKVLSYLQYGNRFCGIEHTTKNGNDIIISTILKHSKKELDIETAFEANTIEEASQIIKKNQHAFLIINNDKVLSKQIESEQKDALKLVYKAFPNINIDDFLYEVFSQKNTHFISLCRKSYVQKIIEDYKKNNIFIISVSIGNSVISVIKSFIKTNEIYSSNSKILIEDKLITKIEKNDDLANQSYSLNGLSVSNTCLLSFSGALNSILKIDVTETNFNVNKELLLGSFKQHRFFQQFLKFAGLFLLLGLLINFLVFNHYFNSVNELTQISAVNQSTKSKIVTLNEAVSKKQKMVDDLLKSNGSRSSFYVNEIIHSLPKSIMLSEYNYQPLVKRIKTEKEIKIEGDIIKISGTSNDSKLFSNWISQLEKNNWVVKINIEDYGATSNSNSDFTIKIEIHNDKQD</sequence>
<gene>
    <name evidence="2" type="ORF">SAMN05443431_103310</name>
</gene>
<evidence type="ECO:0000313" key="3">
    <source>
        <dbReference type="Proteomes" id="UP000199559"/>
    </source>
</evidence>
<dbReference type="InterPro" id="IPR007813">
    <property type="entry name" value="PilN"/>
</dbReference>
<dbReference type="AlphaFoldDB" id="A0A1I3MUG7"/>
<dbReference type="EMBL" id="FORM01000003">
    <property type="protein sequence ID" value="SFJ00627.1"/>
    <property type="molecule type" value="Genomic_DNA"/>
</dbReference>
<evidence type="ECO:0000313" key="2">
    <source>
        <dbReference type="EMBL" id="SFJ00627.1"/>
    </source>
</evidence>
<keyword evidence="1" id="KW-0812">Transmembrane</keyword>
<dbReference type="RefSeq" id="WP_090838934.1">
    <property type="nucleotide sequence ID" value="NZ_FORM01000003.1"/>
</dbReference>
<organism evidence="2 3">
    <name type="scientific">Olleya namhaensis</name>
    <dbReference type="NCBI Taxonomy" id="1144750"/>
    <lineage>
        <taxon>Bacteria</taxon>
        <taxon>Pseudomonadati</taxon>
        <taxon>Bacteroidota</taxon>
        <taxon>Flavobacteriia</taxon>
        <taxon>Flavobacteriales</taxon>
        <taxon>Flavobacteriaceae</taxon>
    </lineage>
</organism>
<reference evidence="3" key="1">
    <citation type="submission" date="2016-10" db="EMBL/GenBank/DDBJ databases">
        <authorList>
            <person name="Varghese N."/>
            <person name="Submissions S."/>
        </authorList>
    </citation>
    <scope>NUCLEOTIDE SEQUENCE [LARGE SCALE GENOMIC DNA]</scope>
    <source>
        <strain evidence="3">DSM 28881</strain>
    </source>
</reference>
<accession>A0A1I3MUG7</accession>
<proteinExistence type="predicted"/>
<dbReference type="Proteomes" id="UP000199559">
    <property type="component" value="Unassembled WGS sequence"/>
</dbReference>
<evidence type="ECO:0000256" key="1">
    <source>
        <dbReference type="SAM" id="Phobius"/>
    </source>
</evidence>
<keyword evidence="3" id="KW-1185">Reference proteome</keyword>
<feature type="transmembrane region" description="Helical" evidence="1">
    <location>
        <begin position="239"/>
        <end position="262"/>
    </location>
</feature>
<keyword evidence="1" id="KW-1133">Transmembrane helix</keyword>
<dbReference type="Pfam" id="PF05137">
    <property type="entry name" value="PilN"/>
    <property type="match status" value="1"/>
</dbReference>
<keyword evidence="1" id="KW-0472">Membrane</keyword>
<dbReference type="STRING" id="1144750.SAMN05443431_103310"/>